<sequence length="358" mass="38217">MQSLLRWSIENSAGDGSAQPPQPPQPRKDLDPGIIDMILGKPDSELMKENLAIAVDEKRSEDERLEALDNFEMLVESIDNANDLVKLNMWEPLHNLITSPSSSNDIKTQTLWIVGTAVQNNPAAQNAYLALSPMHTLLSFLNPSNGAPKLRSKAVYALSGLTKHSAPALRQFADADGWDALRGALQDSDVSVRRKVAFLLNALLIPSVPEAPRANPPNPRAAGATLHGADADAPAHADPVHPNSHAAMADPGAFATSAATRAALEQRGLLGALVDALVRPVPHGPDGERLGDAEFEEKLVHVLFTYTTSLQGELAPEHKQALAAYLKEKSAAAGGDGPLAESWGLSADELRALRKIVE</sequence>
<dbReference type="Proteomes" id="UP000703269">
    <property type="component" value="Unassembled WGS sequence"/>
</dbReference>
<gene>
    <name evidence="5" type="ORF">PsYK624_050780</name>
</gene>
<evidence type="ECO:0000259" key="4">
    <source>
        <dbReference type="Pfam" id="PF08609"/>
    </source>
</evidence>
<evidence type="ECO:0000256" key="3">
    <source>
        <dbReference type="SAM" id="MobiDB-lite"/>
    </source>
</evidence>
<dbReference type="EMBL" id="BPQB01000011">
    <property type="protein sequence ID" value="GJE88989.1"/>
    <property type="molecule type" value="Genomic_DNA"/>
</dbReference>
<comment type="caution">
    <text evidence="5">The sequence shown here is derived from an EMBL/GenBank/DDBJ whole genome shotgun (WGS) entry which is preliminary data.</text>
</comment>
<feature type="domain" description="Nucleotide exchange factor Fes1" evidence="4">
    <location>
        <begin position="1"/>
        <end position="84"/>
    </location>
</feature>
<dbReference type="AlphaFoldDB" id="A0A9P3LBX5"/>
<feature type="compositionally biased region" description="Polar residues" evidence="3">
    <location>
        <begin position="1"/>
        <end position="11"/>
    </location>
</feature>
<feature type="compositionally biased region" description="Basic and acidic residues" evidence="3">
    <location>
        <begin position="229"/>
        <end position="239"/>
    </location>
</feature>
<name>A0A9P3LBX5_9APHY</name>
<dbReference type="PANTHER" id="PTHR19316:SF18">
    <property type="entry name" value="HSP70-BINDING PROTEIN 1"/>
    <property type="match status" value="1"/>
</dbReference>
<dbReference type="GO" id="GO:0000774">
    <property type="term" value="F:adenyl-nucleotide exchange factor activity"/>
    <property type="evidence" value="ECO:0007669"/>
    <property type="project" value="TreeGrafter"/>
</dbReference>
<dbReference type="InterPro" id="IPR011989">
    <property type="entry name" value="ARM-like"/>
</dbReference>
<comment type="similarity">
    <text evidence="1">Belongs to the FES1 family.</text>
</comment>
<keyword evidence="6" id="KW-1185">Reference proteome</keyword>
<keyword evidence="2" id="KW-0677">Repeat</keyword>
<evidence type="ECO:0000256" key="2">
    <source>
        <dbReference type="ARBA" id="ARBA00022737"/>
    </source>
</evidence>
<dbReference type="OrthoDB" id="10250458at2759"/>
<dbReference type="SUPFAM" id="SSF48371">
    <property type="entry name" value="ARM repeat"/>
    <property type="match status" value="1"/>
</dbReference>
<dbReference type="Gene3D" id="1.25.10.10">
    <property type="entry name" value="Leucine-rich Repeat Variant"/>
    <property type="match status" value="1"/>
</dbReference>
<organism evidence="5 6">
    <name type="scientific">Phanerochaete sordida</name>
    <dbReference type="NCBI Taxonomy" id="48140"/>
    <lineage>
        <taxon>Eukaryota</taxon>
        <taxon>Fungi</taxon>
        <taxon>Dikarya</taxon>
        <taxon>Basidiomycota</taxon>
        <taxon>Agaricomycotina</taxon>
        <taxon>Agaricomycetes</taxon>
        <taxon>Polyporales</taxon>
        <taxon>Phanerochaetaceae</taxon>
        <taxon>Phanerochaete</taxon>
    </lineage>
</organism>
<reference evidence="5 6" key="1">
    <citation type="submission" date="2021-08" db="EMBL/GenBank/DDBJ databases">
        <title>Draft Genome Sequence of Phanerochaete sordida strain YK-624.</title>
        <authorList>
            <person name="Mori T."/>
            <person name="Dohra H."/>
            <person name="Suzuki T."/>
            <person name="Kawagishi H."/>
            <person name="Hirai H."/>
        </authorList>
    </citation>
    <scope>NUCLEOTIDE SEQUENCE [LARGE SCALE GENOMIC DNA]</scope>
    <source>
        <strain evidence="5 6">YK-624</strain>
    </source>
</reference>
<dbReference type="PANTHER" id="PTHR19316">
    <property type="entry name" value="PROTEIN FOLDING REGULATOR"/>
    <property type="match status" value="1"/>
</dbReference>
<evidence type="ECO:0000256" key="1">
    <source>
        <dbReference type="ARBA" id="ARBA00011045"/>
    </source>
</evidence>
<evidence type="ECO:0000313" key="6">
    <source>
        <dbReference type="Proteomes" id="UP000703269"/>
    </source>
</evidence>
<dbReference type="Pfam" id="PF08609">
    <property type="entry name" value="Fes1"/>
    <property type="match status" value="1"/>
</dbReference>
<dbReference type="InterPro" id="IPR016024">
    <property type="entry name" value="ARM-type_fold"/>
</dbReference>
<proteinExistence type="inferred from homology"/>
<evidence type="ECO:0000313" key="5">
    <source>
        <dbReference type="EMBL" id="GJE88989.1"/>
    </source>
</evidence>
<dbReference type="InterPro" id="IPR013918">
    <property type="entry name" value="Nucleotide_exch_fac_Fes1"/>
</dbReference>
<feature type="region of interest" description="Disordered" evidence="3">
    <location>
        <begin position="209"/>
        <end position="248"/>
    </location>
</feature>
<protein>
    <submittedName>
        <fullName evidence="5">Nucleotide exchange factors-like protein</fullName>
    </submittedName>
</protein>
<accession>A0A9P3LBX5</accession>
<dbReference type="GO" id="GO:0005783">
    <property type="term" value="C:endoplasmic reticulum"/>
    <property type="evidence" value="ECO:0007669"/>
    <property type="project" value="TreeGrafter"/>
</dbReference>
<feature type="region of interest" description="Disordered" evidence="3">
    <location>
        <begin position="1"/>
        <end position="31"/>
    </location>
</feature>
<dbReference type="InterPro" id="IPR050693">
    <property type="entry name" value="Hsp70_NEF-Inhibitors"/>
</dbReference>